<sequence length="262" mass="30564">MENRFKLHISRIFRSCRSRNILDIVHEPSVPFICQRKPMKSIINNEEIYEERRRRASEMSVYFPLVDGRKCSPASPVSPLNSFYYKSQKKEKKKKPMKKNKKKKTTKGKETIKRVLTVPSSTDSCDIFSSEGEKEQETETFFSSKSFSSGSFEIRFPPNGGKARRRKVRKRYSKVGFLPVARIPMLVGGKVRESFAVVKSSRDPYGDFRSSMVEMIMEKEIFAPEELEQLLHCFLSLNTTHHHQIIVEVFSEIWETLFHCSF</sequence>
<dbReference type="Proteomes" id="UP001234297">
    <property type="component" value="Chromosome 3"/>
</dbReference>
<accession>A0ACC2LVR8</accession>
<organism evidence="1 2">
    <name type="scientific">Persea americana</name>
    <name type="common">Avocado</name>
    <dbReference type="NCBI Taxonomy" id="3435"/>
    <lineage>
        <taxon>Eukaryota</taxon>
        <taxon>Viridiplantae</taxon>
        <taxon>Streptophyta</taxon>
        <taxon>Embryophyta</taxon>
        <taxon>Tracheophyta</taxon>
        <taxon>Spermatophyta</taxon>
        <taxon>Magnoliopsida</taxon>
        <taxon>Magnoliidae</taxon>
        <taxon>Laurales</taxon>
        <taxon>Lauraceae</taxon>
        <taxon>Persea</taxon>
    </lineage>
</organism>
<proteinExistence type="predicted"/>
<evidence type="ECO:0000313" key="1">
    <source>
        <dbReference type="EMBL" id="KAJ8637616.1"/>
    </source>
</evidence>
<comment type="caution">
    <text evidence="1">The sequence shown here is derived from an EMBL/GenBank/DDBJ whole genome shotgun (WGS) entry which is preliminary data.</text>
</comment>
<gene>
    <name evidence="1" type="ORF">MRB53_011883</name>
</gene>
<keyword evidence="2" id="KW-1185">Reference proteome</keyword>
<dbReference type="EMBL" id="CM056811">
    <property type="protein sequence ID" value="KAJ8637616.1"/>
    <property type="molecule type" value="Genomic_DNA"/>
</dbReference>
<protein>
    <submittedName>
        <fullName evidence="1">Uncharacterized protein</fullName>
    </submittedName>
</protein>
<reference evidence="1 2" key="1">
    <citation type="journal article" date="2022" name="Hortic Res">
        <title>A haplotype resolved chromosomal level avocado genome allows analysis of novel avocado genes.</title>
        <authorList>
            <person name="Nath O."/>
            <person name="Fletcher S.J."/>
            <person name="Hayward A."/>
            <person name="Shaw L.M."/>
            <person name="Masouleh A.K."/>
            <person name="Furtado A."/>
            <person name="Henry R.J."/>
            <person name="Mitter N."/>
        </authorList>
    </citation>
    <scope>NUCLEOTIDE SEQUENCE [LARGE SCALE GENOMIC DNA]</scope>
    <source>
        <strain evidence="2">cv. Hass</strain>
    </source>
</reference>
<evidence type="ECO:0000313" key="2">
    <source>
        <dbReference type="Proteomes" id="UP001234297"/>
    </source>
</evidence>
<name>A0ACC2LVR8_PERAE</name>